<dbReference type="OrthoDB" id="307643at2157"/>
<dbReference type="Proteomes" id="UP000471521">
    <property type="component" value="Unassembled WGS sequence"/>
</dbReference>
<dbReference type="EMBL" id="WUUU01000045">
    <property type="protein sequence ID" value="MXR20472.1"/>
    <property type="molecule type" value="Genomic_DNA"/>
</dbReference>
<feature type="compositionally biased region" description="Basic residues" evidence="1">
    <location>
        <begin position="261"/>
        <end position="272"/>
    </location>
</feature>
<sequence>MTLASASVAAVVGAFLVVWEALAHVGGLSDAVTATGVPSWLTVLTGGVLVGASFLFNSLLTDHEAIRAVNAWRAHLPAPATVYRAGATALSAVGVAVLALVLAASVLGPAEPTRNFAILVVWVGWWAGYAMSTYVVGNSWSAVNPWRTLARLLPTSGHRDVPESYGAWPSVVGLVVLVWVEVVSPLAADATRSARSSSRTPGSRSPAPTSSVRARGSSASTPSLASFDCTAASRLSSATATASTSASLAPRSPNETAARSAARRRSSSRSSG</sequence>
<evidence type="ECO:0000313" key="4">
    <source>
        <dbReference type="Proteomes" id="UP000471521"/>
    </source>
</evidence>
<proteinExistence type="predicted"/>
<feature type="transmembrane region" description="Helical" evidence="2">
    <location>
        <begin position="81"/>
        <end position="104"/>
    </location>
</feature>
<name>A0A6B0SNB2_9EURY</name>
<reference evidence="3 4" key="1">
    <citation type="submission" date="2019-12" db="EMBL/GenBank/DDBJ databases">
        <title>Isolation and characterization of three novel carbon monoxide-oxidizing members of Halobacteria from salione crusts and soils.</title>
        <authorList>
            <person name="Myers M.R."/>
            <person name="King G.M."/>
        </authorList>
    </citation>
    <scope>NUCLEOTIDE SEQUENCE [LARGE SCALE GENOMIC DNA]</scope>
    <source>
        <strain evidence="3 4">PCN9</strain>
    </source>
</reference>
<accession>A0A6B0SNB2</accession>
<organism evidence="3 4">
    <name type="scientific">Halobacterium bonnevillei</name>
    <dbReference type="NCBI Taxonomy" id="2692200"/>
    <lineage>
        <taxon>Archaea</taxon>
        <taxon>Methanobacteriati</taxon>
        <taxon>Methanobacteriota</taxon>
        <taxon>Stenosarchaea group</taxon>
        <taxon>Halobacteria</taxon>
        <taxon>Halobacteriales</taxon>
        <taxon>Halobacteriaceae</taxon>
        <taxon>Halobacterium</taxon>
    </lineage>
</organism>
<gene>
    <name evidence="3" type="ORF">GRX66_07585</name>
</gene>
<feature type="region of interest" description="Disordered" evidence="1">
    <location>
        <begin position="191"/>
        <end position="224"/>
    </location>
</feature>
<feature type="transmembrane region" description="Helical" evidence="2">
    <location>
        <begin position="116"/>
        <end position="137"/>
    </location>
</feature>
<keyword evidence="2" id="KW-0472">Membrane</keyword>
<evidence type="ECO:0000256" key="2">
    <source>
        <dbReference type="SAM" id="Phobius"/>
    </source>
</evidence>
<dbReference type="AlphaFoldDB" id="A0A6B0SNB2"/>
<comment type="caution">
    <text evidence="3">The sequence shown here is derived from an EMBL/GenBank/DDBJ whole genome shotgun (WGS) entry which is preliminary data.</text>
</comment>
<keyword evidence="2" id="KW-1133">Transmembrane helix</keyword>
<feature type="transmembrane region" description="Helical" evidence="2">
    <location>
        <begin position="39"/>
        <end position="60"/>
    </location>
</feature>
<feature type="region of interest" description="Disordered" evidence="1">
    <location>
        <begin position="240"/>
        <end position="272"/>
    </location>
</feature>
<evidence type="ECO:0000256" key="1">
    <source>
        <dbReference type="SAM" id="MobiDB-lite"/>
    </source>
</evidence>
<keyword evidence="2" id="KW-0812">Transmembrane</keyword>
<dbReference type="RefSeq" id="WP_159526020.1">
    <property type="nucleotide sequence ID" value="NZ_WUUU01000045.1"/>
</dbReference>
<protein>
    <submittedName>
        <fullName evidence="3">Uncharacterized protein</fullName>
    </submittedName>
</protein>
<feature type="compositionally biased region" description="Low complexity" evidence="1">
    <location>
        <begin position="240"/>
        <end position="260"/>
    </location>
</feature>
<evidence type="ECO:0000313" key="3">
    <source>
        <dbReference type="EMBL" id="MXR20472.1"/>
    </source>
</evidence>
<feature type="compositionally biased region" description="Low complexity" evidence="1">
    <location>
        <begin position="191"/>
        <end position="211"/>
    </location>
</feature>
<keyword evidence="4" id="KW-1185">Reference proteome</keyword>